<feature type="transmembrane region" description="Helical" evidence="1">
    <location>
        <begin position="105"/>
        <end position="129"/>
    </location>
</feature>
<keyword evidence="1" id="KW-0812">Transmembrane</keyword>
<keyword evidence="2" id="KW-0732">Signal</keyword>
<sequence>MKNVKILKLLSMVVLSVMFLSLVTTAALADNNTGSNNNIIDRINQAKGNDSISKLEKKANDVANSFVKFLRNTAAIIAVVMFILVAYSLLFSPDVRTISDCKGKVSALVLAIAVAVMAEEIVGTLLAWFQ</sequence>
<keyword evidence="1" id="KW-1133">Transmembrane helix</keyword>
<organism evidence="3 4">
    <name type="scientific">Thermanaerosceptrum fracticalcis</name>
    <dbReference type="NCBI Taxonomy" id="1712410"/>
    <lineage>
        <taxon>Bacteria</taxon>
        <taxon>Bacillati</taxon>
        <taxon>Bacillota</taxon>
        <taxon>Clostridia</taxon>
        <taxon>Eubacteriales</taxon>
        <taxon>Peptococcaceae</taxon>
        <taxon>Thermanaerosceptrum</taxon>
    </lineage>
</organism>
<evidence type="ECO:0000256" key="2">
    <source>
        <dbReference type="SAM" id="SignalP"/>
    </source>
</evidence>
<feature type="chain" id="PRO_5028985481" evidence="2">
    <location>
        <begin position="30"/>
        <end position="130"/>
    </location>
</feature>
<reference evidence="3 4" key="1">
    <citation type="journal article" date="2019" name="Front. Microbiol.">
        <title>Thermoanaerosceptrum fracticalcis gen. nov. sp. nov., a Novel Fumarate-Fermenting Microorganism From a Deep Fractured Carbonate Aquifer of the US Great Basin.</title>
        <authorList>
            <person name="Hamilton-Brehm S.D."/>
            <person name="Stewart L.E."/>
            <person name="Zavarin M."/>
            <person name="Caldwell M."/>
            <person name="Lawson P.A."/>
            <person name="Onstott T.C."/>
            <person name="Grzymski J."/>
            <person name="Neveux I."/>
            <person name="Lollar B.S."/>
            <person name="Russell C.E."/>
            <person name="Moser D.P."/>
        </authorList>
    </citation>
    <scope>NUCLEOTIDE SEQUENCE [LARGE SCALE GENOMIC DNA]</scope>
    <source>
        <strain evidence="3 4">DRI-13</strain>
    </source>
</reference>
<evidence type="ECO:0000256" key="1">
    <source>
        <dbReference type="SAM" id="Phobius"/>
    </source>
</evidence>
<feature type="signal peptide" evidence="2">
    <location>
        <begin position="1"/>
        <end position="29"/>
    </location>
</feature>
<protein>
    <submittedName>
        <fullName evidence="3">Uncharacterized protein</fullName>
    </submittedName>
</protein>
<dbReference type="KEGG" id="tfr:BR63_02960"/>
<gene>
    <name evidence="3" type="ORF">BR63_02960</name>
</gene>
<dbReference type="EMBL" id="CP045798">
    <property type="protein sequence ID" value="QNB45361.1"/>
    <property type="molecule type" value="Genomic_DNA"/>
</dbReference>
<proteinExistence type="predicted"/>
<name>A0A7G6DZV7_THEFR</name>
<dbReference type="RefSeq" id="WP_034425662.1">
    <property type="nucleotide sequence ID" value="NZ_CP045798.1"/>
</dbReference>
<evidence type="ECO:0000313" key="3">
    <source>
        <dbReference type="EMBL" id="QNB45361.1"/>
    </source>
</evidence>
<dbReference type="AlphaFoldDB" id="A0A7G6DZV7"/>
<dbReference type="InterPro" id="IPR007039">
    <property type="entry name" value="TrbC/VirB2"/>
</dbReference>
<evidence type="ECO:0000313" key="4">
    <source>
        <dbReference type="Proteomes" id="UP000515847"/>
    </source>
</evidence>
<dbReference type="Pfam" id="PF04956">
    <property type="entry name" value="TrbC"/>
    <property type="match status" value="1"/>
</dbReference>
<keyword evidence="4" id="KW-1185">Reference proteome</keyword>
<accession>A0A7G6DZV7</accession>
<keyword evidence="1" id="KW-0472">Membrane</keyword>
<dbReference type="Proteomes" id="UP000515847">
    <property type="component" value="Chromosome"/>
</dbReference>
<feature type="transmembrane region" description="Helical" evidence="1">
    <location>
        <begin position="74"/>
        <end position="93"/>
    </location>
</feature>